<dbReference type="RefSeq" id="WP_344303182.1">
    <property type="nucleotide sequence ID" value="NZ_BAAAQQ010000007.1"/>
</dbReference>
<evidence type="ECO:0000313" key="2">
    <source>
        <dbReference type="EMBL" id="GAA2121751.1"/>
    </source>
</evidence>
<reference evidence="2 3" key="1">
    <citation type="journal article" date="2019" name="Int. J. Syst. Evol. Microbiol.">
        <title>The Global Catalogue of Microorganisms (GCM) 10K type strain sequencing project: providing services to taxonomists for standard genome sequencing and annotation.</title>
        <authorList>
            <consortium name="The Broad Institute Genomics Platform"/>
            <consortium name="The Broad Institute Genome Sequencing Center for Infectious Disease"/>
            <person name="Wu L."/>
            <person name="Ma J."/>
        </authorList>
    </citation>
    <scope>NUCLEOTIDE SEQUENCE [LARGE SCALE GENOMIC DNA]</scope>
    <source>
        <strain evidence="2 3">JCM 16021</strain>
    </source>
</reference>
<dbReference type="InterPro" id="IPR001226">
    <property type="entry name" value="Flavodoxin_CS"/>
</dbReference>
<evidence type="ECO:0000313" key="3">
    <source>
        <dbReference type="Proteomes" id="UP001500575"/>
    </source>
</evidence>
<dbReference type="SUPFAM" id="SSF52218">
    <property type="entry name" value="Flavoproteins"/>
    <property type="match status" value="1"/>
</dbReference>
<dbReference type="Pfam" id="PF00258">
    <property type="entry name" value="Flavodoxin_1"/>
    <property type="match status" value="1"/>
</dbReference>
<name>A0ABN2Y704_9ACTN</name>
<dbReference type="PROSITE" id="PS50902">
    <property type="entry name" value="FLAVODOXIN_LIKE"/>
    <property type="match status" value="1"/>
</dbReference>
<comment type="caution">
    <text evidence="2">The sequence shown here is derived from an EMBL/GenBank/DDBJ whole genome shotgun (WGS) entry which is preliminary data.</text>
</comment>
<evidence type="ECO:0000259" key="1">
    <source>
        <dbReference type="PROSITE" id="PS50902"/>
    </source>
</evidence>
<dbReference type="Proteomes" id="UP001500575">
    <property type="component" value="Unassembled WGS sequence"/>
</dbReference>
<dbReference type="Gene3D" id="3.40.50.360">
    <property type="match status" value="1"/>
</dbReference>
<dbReference type="InterPro" id="IPR008254">
    <property type="entry name" value="Flavodoxin/NO_synth"/>
</dbReference>
<sequence length="183" mass="20135">MTTTNRPQALVVYESMFGNTERVAQAVADGLRESGFEVDVHNVVWAPERLRLGYDLVVLGAPTHAFSLSRHSTRADAVKQGAPSERTRIGMRDWLLDLSWDGSPPAVAVFDTRATKVRHLRWAADRAMISLLRRRGLRPHGSPGVFLVTDVKGPLEPDEITRATTWARTLAETVPVAPGRSGS</sequence>
<proteinExistence type="predicted"/>
<dbReference type="PROSITE" id="PS00201">
    <property type="entry name" value="FLAVODOXIN"/>
    <property type="match status" value="1"/>
</dbReference>
<dbReference type="EMBL" id="BAAAQQ010000007">
    <property type="protein sequence ID" value="GAA2121751.1"/>
    <property type="molecule type" value="Genomic_DNA"/>
</dbReference>
<dbReference type="InterPro" id="IPR029039">
    <property type="entry name" value="Flavoprotein-like_sf"/>
</dbReference>
<keyword evidence="3" id="KW-1185">Reference proteome</keyword>
<organism evidence="2 3">
    <name type="scientific">Nocardioides bigeumensis</name>
    <dbReference type="NCBI Taxonomy" id="433657"/>
    <lineage>
        <taxon>Bacteria</taxon>
        <taxon>Bacillati</taxon>
        <taxon>Actinomycetota</taxon>
        <taxon>Actinomycetes</taxon>
        <taxon>Propionibacteriales</taxon>
        <taxon>Nocardioidaceae</taxon>
        <taxon>Nocardioides</taxon>
    </lineage>
</organism>
<accession>A0ABN2Y704</accession>
<protein>
    <recommendedName>
        <fullName evidence="1">Flavodoxin-like domain-containing protein</fullName>
    </recommendedName>
</protein>
<gene>
    <name evidence="2" type="ORF">GCM10009843_16260</name>
</gene>
<feature type="domain" description="Flavodoxin-like" evidence="1">
    <location>
        <begin position="9"/>
        <end position="171"/>
    </location>
</feature>